<organism evidence="1">
    <name type="scientific">Nothobranchius korthausae</name>
    <dbReference type="NCBI Taxonomy" id="1143690"/>
    <lineage>
        <taxon>Eukaryota</taxon>
        <taxon>Metazoa</taxon>
        <taxon>Chordata</taxon>
        <taxon>Craniata</taxon>
        <taxon>Vertebrata</taxon>
        <taxon>Euteleostomi</taxon>
        <taxon>Actinopterygii</taxon>
        <taxon>Neopterygii</taxon>
        <taxon>Teleostei</taxon>
        <taxon>Neoteleostei</taxon>
        <taxon>Acanthomorphata</taxon>
        <taxon>Ovalentaria</taxon>
        <taxon>Atherinomorphae</taxon>
        <taxon>Cyprinodontiformes</taxon>
        <taxon>Nothobranchiidae</taxon>
        <taxon>Nothobranchius</taxon>
    </lineage>
</organism>
<reference evidence="1" key="1">
    <citation type="submission" date="2016-05" db="EMBL/GenBank/DDBJ databases">
        <authorList>
            <person name="Lavstsen T."/>
            <person name="Jespersen J.S."/>
        </authorList>
    </citation>
    <scope>NUCLEOTIDE SEQUENCE</scope>
    <source>
        <tissue evidence="1">Brain</tissue>
    </source>
</reference>
<feature type="non-terminal residue" evidence="1">
    <location>
        <position position="1"/>
    </location>
</feature>
<proteinExistence type="predicted"/>
<feature type="non-terminal residue" evidence="1">
    <location>
        <position position="83"/>
    </location>
</feature>
<accession>A0A1A8GIQ5</accession>
<name>A0A1A8GIQ5_9TELE</name>
<evidence type="ECO:0000313" key="1">
    <source>
        <dbReference type="EMBL" id="SBQ70893.1"/>
    </source>
</evidence>
<reference evidence="1" key="2">
    <citation type="submission" date="2016-06" db="EMBL/GenBank/DDBJ databases">
        <title>The genome of a short-lived fish provides insights into sex chromosome evolution and the genetic control of aging.</title>
        <authorList>
            <person name="Reichwald K."/>
            <person name="Felder M."/>
            <person name="Petzold A."/>
            <person name="Koch P."/>
            <person name="Groth M."/>
            <person name="Platzer M."/>
        </authorList>
    </citation>
    <scope>NUCLEOTIDE SEQUENCE</scope>
    <source>
        <tissue evidence="1">Brain</tissue>
    </source>
</reference>
<sequence length="83" mass="9313">SLFGNAFIVTTDYIYMVKRWVTNRNEKLKVHFELSASTELTLSAGGGPSCRSFVKLLTAFLFLSSSSCYSCFIVGLDVDYYCE</sequence>
<gene>
    <name evidence="1" type="primary">Nfu_g_1_003718</name>
</gene>
<dbReference type="AlphaFoldDB" id="A0A1A8GIQ5"/>
<protein>
    <submittedName>
        <fullName evidence="1">Uncharacterized protein</fullName>
    </submittedName>
</protein>
<dbReference type="EMBL" id="HAEC01002816">
    <property type="protein sequence ID" value="SBQ70893.1"/>
    <property type="molecule type" value="Transcribed_RNA"/>
</dbReference>